<organism evidence="6 7">
    <name type="scientific">Phyllobacterium sophorae</name>
    <dbReference type="NCBI Taxonomy" id="1520277"/>
    <lineage>
        <taxon>Bacteria</taxon>
        <taxon>Pseudomonadati</taxon>
        <taxon>Pseudomonadota</taxon>
        <taxon>Alphaproteobacteria</taxon>
        <taxon>Hyphomicrobiales</taxon>
        <taxon>Phyllobacteriaceae</taxon>
        <taxon>Phyllobacterium</taxon>
    </lineage>
</organism>
<dbReference type="InterPro" id="IPR011010">
    <property type="entry name" value="DNA_brk_join_enz"/>
</dbReference>
<dbReference type="Pfam" id="PF20172">
    <property type="entry name" value="DUF6538"/>
    <property type="match status" value="1"/>
</dbReference>
<keyword evidence="7" id="KW-1185">Reference proteome</keyword>
<comment type="caution">
    <text evidence="6">The sequence shown here is derived from an EMBL/GenBank/DDBJ whole genome shotgun (WGS) entry which is preliminary data.</text>
</comment>
<evidence type="ECO:0000256" key="2">
    <source>
        <dbReference type="ARBA" id="ARBA00022908"/>
    </source>
</evidence>
<dbReference type="InterPro" id="IPR050090">
    <property type="entry name" value="Tyrosine_recombinase_XerCD"/>
</dbReference>
<name>A0A2P7AQ30_9HYPH</name>
<evidence type="ECO:0000259" key="5">
    <source>
        <dbReference type="PROSITE" id="PS51898"/>
    </source>
</evidence>
<dbReference type="PANTHER" id="PTHR30349">
    <property type="entry name" value="PHAGE INTEGRASE-RELATED"/>
    <property type="match status" value="1"/>
</dbReference>
<reference evidence="7" key="1">
    <citation type="submission" date="2017-11" db="EMBL/GenBank/DDBJ databases">
        <authorList>
            <person name="Kuznetsova I."/>
            <person name="Sazanova A."/>
            <person name="Chirak E."/>
            <person name="Safronova V."/>
            <person name="Willems A."/>
        </authorList>
    </citation>
    <scope>NUCLEOTIDE SEQUENCE [LARGE SCALE GENOMIC DNA]</scope>
    <source>
        <strain evidence="7">CCBAU 03422</strain>
    </source>
</reference>
<evidence type="ECO:0000313" key="6">
    <source>
        <dbReference type="EMBL" id="PSH56324.1"/>
    </source>
</evidence>
<dbReference type="CDD" id="cd01184">
    <property type="entry name" value="INT_C_like_1"/>
    <property type="match status" value="1"/>
</dbReference>
<protein>
    <recommendedName>
        <fullName evidence="5">Tyr recombinase domain-containing protein</fullName>
    </recommendedName>
</protein>
<evidence type="ECO:0000256" key="4">
    <source>
        <dbReference type="ARBA" id="ARBA00023172"/>
    </source>
</evidence>
<evidence type="ECO:0000256" key="1">
    <source>
        <dbReference type="ARBA" id="ARBA00008857"/>
    </source>
</evidence>
<keyword evidence="3" id="KW-0238">DNA-binding</keyword>
<dbReference type="EMBL" id="PGGM01000025">
    <property type="protein sequence ID" value="PSH56324.1"/>
    <property type="molecule type" value="Genomic_DNA"/>
</dbReference>
<dbReference type="OrthoDB" id="9784724at2"/>
<dbReference type="GO" id="GO:0006310">
    <property type="term" value="P:DNA recombination"/>
    <property type="evidence" value="ECO:0007669"/>
    <property type="project" value="UniProtKB-KW"/>
</dbReference>
<gene>
    <name evidence="6" type="ORF">CU103_30150</name>
</gene>
<feature type="domain" description="Tyr recombinase" evidence="5">
    <location>
        <begin position="352"/>
        <end position="548"/>
    </location>
</feature>
<dbReference type="GO" id="GO:0003677">
    <property type="term" value="F:DNA binding"/>
    <property type="evidence" value="ECO:0007669"/>
    <property type="project" value="UniProtKB-KW"/>
</dbReference>
<sequence length="568" mass="64112">MGSNIRAYRVAELAKIAGLVRKKSAYYYVRRIPEEIRQFFGGRQQIVIALKTTEYRIATERARSAAERVSTQFSKAKLGIAPALANLPPPGVDRTKLNQITRLYLYQLEKNNIPAEPSQEYLDAIKSDLGNLCSPNEEQWAPAFQLTADALIQQYNLPLKRGDGLWFELAELLRRAQIEHYERELDRIGQAKYGTVHDRLFDSVHVHEPAPTLEAENSITISELVERFKNDPTRADLTVSAGKKYIIPFAALQAIVGPDRQVGDIKRRDCSEVHELIAGLPSNYNKYARYREKTLKQIALLAKTDGAKLLSAGSIEVYVHHLSAFFKYARTKGFIDSNPAEGLLSNRSRSFSNRKPFSIEQLNQILVRLPEWDAPHRRGRFWVPLIGIFTGMRLGEIVWLSVDDIRIVDGVTVFALERSPGRSLKTPGSVRRIPVHPELKRLGFSEFVDAARTKGGRLFPELPGEDQRHTVDLFQKRFSYFLRENVGMLSGLSFHSFRHGFRDAMTSAGLPTDAIKALGGWGRGANIEDRYGQGARPSTLDMWLKKMTLDVSFPGLQTDHLVSRSHGS</sequence>
<dbReference type="PROSITE" id="PS51898">
    <property type="entry name" value="TYR_RECOMBINASE"/>
    <property type="match status" value="1"/>
</dbReference>
<proteinExistence type="inferred from homology"/>
<dbReference type="InterPro" id="IPR046668">
    <property type="entry name" value="DUF6538"/>
</dbReference>
<evidence type="ECO:0000256" key="3">
    <source>
        <dbReference type="ARBA" id="ARBA00023125"/>
    </source>
</evidence>
<dbReference type="Proteomes" id="UP000241764">
    <property type="component" value="Unassembled WGS sequence"/>
</dbReference>
<dbReference type="InterPro" id="IPR013762">
    <property type="entry name" value="Integrase-like_cat_sf"/>
</dbReference>
<comment type="similarity">
    <text evidence="1">Belongs to the 'phage' integrase family.</text>
</comment>
<dbReference type="SUPFAM" id="SSF56349">
    <property type="entry name" value="DNA breaking-rejoining enzymes"/>
    <property type="match status" value="1"/>
</dbReference>
<dbReference type="AlphaFoldDB" id="A0A2P7AQ30"/>
<evidence type="ECO:0000313" key="7">
    <source>
        <dbReference type="Proteomes" id="UP000241764"/>
    </source>
</evidence>
<dbReference type="Pfam" id="PF00589">
    <property type="entry name" value="Phage_integrase"/>
    <property type="match status" value="1"/>
</dbReference>
<dbReference type="InterPro" id="IPR002104">
    <property type="entry name" value="Integrase_catalytic"/>
</dbReference>
<dbReference type="PANTHER" id="PTHR30349:SF41">
    <property type="entry name" value="INTEGRASE_RECOMBINASE PROTEIN MJ0367-RELATED"/>
    <property type="match status" value="1"/>
</dbReference>
<dbReference type="Gene3D" id="1.10.443.10">
    <property type="entry name" value="Intergrase catalytic core"/>
    <property type="match status" value="1"/>
</dbReference>
<keyword evidence="2" id="KW-0229">DNA integration</keyword>
<dbReference type="Gene3D" id="1.10.150.130">
    <property type="match status" value="1"/>
</dbReference>
<accession>A0A2P7AQ30</accession>
<dbReference type="InterPro" id="IPR010998">
    <property type="entry name" value="Integrase_recombinase_N"/>
</dbReference>
<dbReference type="GO" id="GO:0015074">
    <property type="term" value="P:DNA integration"/>
    <property type="evidence" value="ECO:0007669"/>
    <property type="project" value="UniProtKB-KW"/>
</dbReference>
<keyword evidence="4" id="KW-0233">DNA recombination</keyword>